<feature type="transmembrane region" description="Helical" evidence="1">
    <location>
        <begin position="45"/>
        <end position="63"/>
    </location>
</feature>
<dbReference type="Gramene" id="ONIVA11G00430.1">
    <property type="protein sequence ID" value="ONIVA11G00430.1"/>
    <property type="gene ID" value="ONIVA11G00430"/>
</dbReference>
<reference evidence="2" key="2">
    <citation type="submission" date="2018-04" db="EMBL/GenBank/DDBJ databases">
        <title>OnivRS2 (Oryza nivara Reference Sequence Version 2).</title>
        <authorList>
            <person name="Zhang J."/>
            <person name="Kudrna D."/>
            <person name="Lee S."/>
            <person name="Talag J."/>
            <person name="Rajasekar S."/>
            <person name="Welchert J."/>
            <person name="Hsing Y.-I."/>
            <person name="Wing R.A."/>
        </authorList>
    </citation>
    <scope>NUCLEOTIDE SEQUENCE [LARGE SCALE GENOMIC DNA]</scope>
    <source>
        <strain evidence="2">SL10</strain>
    </source>
</reference>
<accession>A0A0E0IX52</accession>
<protein>
    <submittedName>
        <fullName evidence="2">Uncharacterized protein</fullName>
    </submittedName>
</protein>
<dbReference type="HOGENOM" id="CLU_1117203_0_0_1"/>
<keyword evidence="1" id="KW-0472">Membrane</keyword>
<keyword evidence="1" id="KW-1133">Transmembrane helix</keyword>
<evidence type="ECO:0000313" key="3">
    <source>
        <dbReference type="Proteomes" id="UP000006591"/>
    </source>
</evidence>
<proteinExistence type="predicted"/>
<sequence>MRFSLAMADLTAIRMVGKDKENVSSALTGDDCGGGQLAVPAGNGVLSLVLLLFWVVLRLVYTVEMADLTKLRSSAAAMARVRKSQLLQRSAQRLDWGAAVSPVAEEGLETGVCEGDAEQVEAAAVVSEGSGRGRPVIGLVGVLGRRRLVTSPKGCAAALHCRFTLGLRCLSDGGGVVVAAAGSIASLSRVAGGGGGREERERRGGGRWPVAAVGEEDCRRSQKGNFSKEKIQVLGRERDCLSAQAHPSK</sequence>
<keyword evidence="3" id="KW-1185">Reference proteome</keyword>
<name>A0A0E0IX52_ORYNI</name>
<evidence type="ECO:0000256" key="1">
    <source>
        <dbReference type="SAM" id="Phobius"/>
    </source>
</evidence>
<dbReference type="EnsemblPlants" id="ONIVA11G00430.1">
    <property type="protein sequence ID" value="ONIVA11G00430.1"/>
    <property type="gene ID" value="ONIVA11G00430"/>
</dbReference>
<reference evidence="2" key="1">
    <citation type="submission" date="2015-04" db="UniProtKB">
        <authorList>
            <consortium name="EnsemblPlants"/>
        </authorList>
    </citation>
    <scope>IDENTIFICATION</scope>
    <source>
        <strain evidence="2">SL10</strain>
    </source>
</reference>
<organism evidence="2">
    <name type="scientific">Oryza nivara</name>
    <name type="common">Indian wild rice</name>
    <name type="synonym">Oryza sativa f. spontanea</name>
    <dbReference type="NCBI Taxonomy" id="4536"/>
    <lineage>
        <taxon>Eukaryota</taxon>
        <taxon>Viridiplantae</taxon>
        <taxon>Streptophyta</taxon>
        <taxon>Embryophyta</taxon>
        <taxon>Tracheophyta</taxon>
        <taxon>Spermatophyta</taxon>
        <taxon>Magnoliopsida</taxon>
        <taxon>Liliopsida</taxon>
        <taxon>Poales</taxon>
        <taxon>Poaceae</taxon>
        <taxon>BOP clade</taxon>
        <taxon>Oryzoideae</taxon>
        <taxon>Oryzeae</taxon>
        <taxon>Oryzinae</taxon>
        <taxon>Oryza</taxon>
    </lineage>
</organism>
<dbReference type="Proteomes" id="UP000006591">
    <property type="component" value="Chromosome 11"/>
</dbReference>
<dbReference type="AlphaFoldDB" id="A0A0E0IX52"/>
<evidence type="ECO:0000313" key="2">
    <source>
        <dbReference type="EnsemblPlants" id="ONIVA11G00430.1"/>
    </source>
</evidence>
<keyword evidence="1" id="KW-0812">Transmembrane</keyword>